<evidence type="ECO:0000259" key="3">
    <source>
        <dbReference type="Pfam" id="PF00890"/>
    </source>
</evidence>
<sequence length="584" mass="63629">MTSLNGHANGSTSTLINGDAASREPVIIVGAGLAGLVAAYEITKAGQKVIFVEQENSANLGGQAFWSLGGIFLVDSVEQRRFGIRDSLELARRDWYNSAQWDRLDDEDFWAKKWADAYLEFAAGPKRQYLRDLGVGYLPTTGWAERGASVATGHGNSVPRFHLTWGTGPAIVKAFADPVLEAQKKGLVEFRWRHQVDAISLDSAGRAVGVAGIVLEPSDHLDRGVQSSRKAVGDFEITGRAVLVSSGGIGGNVPLVKKLWPKERFHNYTPEHWVVGVPAHVDGRMISISEKAGARTVNNDRMWHYTEGLKNWNSIWPNHGIRVITGPSSLWLDAKGKRLPPPCFPSADTLSTLRYICSTGYDHTWLILNKSIALKEFALSGSEQNADFTSKSLVGVLKRVIWGSQHIHDFQQKGEDWVTADNVESLVEGMNKIVKRDGRGPEVELEQIREELETRDAQMDHPYSKDTQVMLIRNAKSYKGDVRCCKPHKIGDPKWGPLIAIRLNLITRKTLGGIQTNLESQVMKEDGTVLPGLYAAGEVAGFGGGGVHGLNALEGTFLGGCIFSGRAAGMSLAGEGDAKAATQV</sequence>
<dbReference type="InterPro" id="IPR036188">
    <property type="entry name" value="FAD/NAD-bd_sf"/>
</dbReference>
<dbReference type="PANTHER" id="PTHR43260:SF1">
    <property type="entry name" value="KSDD-LIKE STEROID DEHYDROGENASE RV0785"/>
    <property type="match status" value="1"/>
</dbReference>
<dbReference type="NCBIfam" id="NF009472">
    <property type="entry name" value="PRK12834.1"/>
    <property type="match status" value="1"/>
</dbReference>
<dbReference type="PANTHER" id="PTHR43260">
    <property type="entry name" value="3-KETOSTEROID-DELTA-1-DEHYDROGENASE"/>
    <property type="match status" value="1"/>
</dbReference>
<gene>
    <name evidence="4" type="ORF">BDZ90DRAFT_277253</name>
</gene>
<feature type="domain" description="FAD-dependent oxidoreductase 2 FAD-binding" evidence="3">
    <location>
        <begin position="26"/>
        <end position="558"/>
    </location>
</feature>
<dbReference type="EMBL" id="KZ819662">
    <property type="protein sequence ID" value="PWN30827.1"/>
    <property type="molecule type" value="Genomic_DNA"/>
</dbReference>
<dbReference type="AlphaFoldDB" id="A0A316UZU6"/>
<dbReference type="Pfam" id="PF00890">
    <property type="entry name" value="FAD_binding_2"/>
    <property type="match status" value="1"/>
</dbReference>
<evidence type="ECO:0000256" key="1">
    <source>
        <dbReference type="ARBA" id="ARBA00022630"/>
    </source>
</evidence>
<dbReference type="Proteomes" id="UP000245884">
    <property type="component" value="Unassembled WGS sequence"/>
</dbReference>
<keyword evidence="5" id="KW-1185">Reference proteome</keyword>
<dbReference type="InterPro" id="IPR003953">
    <property type="entry name" value="FAD-dep_OxRdtase_2_FAD-bd"/>
</dbReference>
<proteinExistence type="predicted"/>
<evidence type="ECO:0000313" key="5">
    <source>
        <dbReference type="Proteomes" id="UP000245884"/>
    </source>
</evidence>
<keyword evidence="1" id="KW-0285">Flavoprotein</keyword>
<dbReference type="InterPro" id="IPR014614">
    <property type="entry name" value="KsdD_DH"/>
</dbReference>
<evidence type="ECO:0000313" key="4">
    <source>
        <dbReference type="EMBL" id="PWN30827.1"/>
    </source>
</evidence>
<dbReference type="SUPFAM" id="SSF51905">
    <property type="entry name" value="FAD/NAD(P)-binding domain"/>
    <property type="match status" value="1"/>
</dbReference>
<dbReference type="RefSeq" id="XP_025365439.1">
    <property type="nucleotide sequence ID" value="XM_025508988.1"/>
</dbReference>
<dbReference type="Gene3D" id="3.90.700.10">
    <property type="entry name" value="Succinate dehydrogenase/fumarate reductase flavoprotein, catalytic domain"/>
    <property type="match status" value="1"/>
</dbReference>
<evidence type="ECO:0000256" key="2">
    <source>
        <dbReference type="ARBA" id="ARBA00023002"/>
    </source>
</evidence>
<dbReference type="OrthoDB" id="3345469at2759"/>
<reference evidence="4 5" key="1">
    <citation type="journal article" date="2018" name="Mol. Biol. Evol.">
        <title>Broad Genomic Sampling Reveals a Smut Pathogenic Ancestry of the Fungal Clade Ustilaginomycotina.</title>
        <authorList>
            <person name="Kijpornyongpan T."/>
            <person name="Mondo S.J."/>
            <person name="Barry K."/>
            <person name="Sandor L."/>
            <person name="Lee J."/>
            <person name="Lipzen A."/>
            <person name="Pangilinan J."/>
            <person name="LaButti K."/>
            <person name="Hainaut M."/>
            <person name="Henrissat B."/>
            <person name="Grigoriev I.V."/>
            <person name="Spatafora J.W."/>
            <person name="Aime M.C."/>
        </authorList>
    </citation>
    <scope>NUCLEOTIDE SEQUENCE [LARGE SCALE GENOMIC DNA]</scope>
    <source>
        <strain evidence="4 5">MCA 5214</strain>
    </source>
</reference>
<dbReference type="PIRSF" id="PIRSF036654">
    <property type="entry name" value="UCP036654"/>
    <property type="match status" value="1"/>
</dbReference>
<name>A0A316UZU6_9BASI</name>
<dbReference type="GO" id="GO:0016627">
    <property type="term" value="F:oxidoreductase activity, acting on the CH-CH group of donors"/>
    <property type="evidence" value="ECO:0007669"/>
    <property type="project" value="InterPro"/>
</dbReference>
<organism evidence="4 5">
    <name type="scientific">Jaminaea rosea</name>
    <dbReference type="NCBI Taxonomy" id="1569628"/>
    <lineage>
        <taxon>Eukaryota</taxon>
        <taxon>Fungi</taxon>
        <taxon>Dikarya</taxon>
        <taxon>Basidiomycota</taxon>
        <taxon>Ustilaginomycotina</taxon>
        <taxon>Exobasidiomycetes</taxon>
        <taxon>Microstromatales</taxon>
        <taxon>Microstromatales incertae sedis</taxon>
        <taxon>Jaminaea</taxon>
    </lineage>
</organism>
<accession>A0A316UZU6</accession>
<dbReference type="STRING" id="1569628.A0A316UZU6"/>
<dbReference type="Gene3D" id="3.50.50.60">
    <property type="entry name" value="FAD/NAD(P)-binding domain"/>
    <property type="match status" value="1"/>
</dbReference>
<keyword evidence="2" id="KW-0560">Oxidoreductase</keyword>
<dbReference type="GeneID" id="37030811"/>
<protein>
    <submittedName>
        <fullName evidence="4">FAD binding domain-containing protein</fullName>
    </submittedName>
</protein>
<dbReference type="InterPro" id="IPR027477">
    <property type="entry name" value="Succ_DH/fumarate_Rdtase_cat_sf"/>
</dbReference>